<name>A0A8F5MKE8_9VIRU</name>
<sequence length="153" mass="18052">MSRRRRQRRILNRLNKQESPATRVTRLTLSDTLERRLRSSFGNLMDKLHNRREVQDMRNTIQPAERLRRPLILRDRARQAAVRRANRLVVHDNKIGLISSGEFGNIRVDLPSDHPVCVRRRERREVMFATKKTGKGAGKQRKPKMPILDVRCK</sequence>
<organism evidence="1">
    <name type="scientific">Microvirus mar6</name>
    <dbReference type="NCBI Taxonomy" id="2851196"/>
    <lineage>
        <taxon>Viruses</taxon>
        <taxon>Monodnaviria</taxon>
        <taxon>Sangervirae</taxon>
        <taxon>Phixviricota</taxon>
        <taxon>Malgrandaviricetes</taxon>
        <taxon>Petitvirales</taxon>
        <taxon>Microviridae</taxon>
    </lineage>
</organism>
<proteinExistence type="predicted"/>
<accession>A0A8F5MKE8</accession>
<reference evidence="1" key="1">
    <citation type="submission" date="2021-04" db="EMBL/GenBank/DDBJ databases">
        <title>Genomes of microviruses identified in yellow-bellied marmot fecal samples.</title>
        <authorList>
            <person name="Varsani A."/>
            <person name="Kraberger S."/>
            <person name="Chatterjee A."/>
            <person name="Richet C."/>
            <person name="Fontenele R.S."/>
            <person name="Schmidlin K."/>
            <person name="Blumstein D.T."/>
        </authorList>
    </citation>
    <scope>NUCLEOTIDE SEQUENCE</scope>
    <source>
        <strain evidence="1">Mar6</strain>
    </source>
</reference>
<evidence type="ECO:0000313" key="1">
    <source>
        <dbReference type="EMBL" id="QXN75016.1"/>
    </source>
</evidence>
<protein>
    <submittedName>
        <fullName evidence="1">Uncharacterized protein</fullName>
    </submittedName>
</protein>
<dbReference type="EMBL" id="MZ089752">
    <property type="protein sequence ID" value="QXN75016.1"/>
    <property type="molecule type" value="Genomic_DNA"/>
</dbReference>